<dbReference type="InterPro" id="IPR020846">
    <property type="entry name" value="MFS_dom"/>
</dbReference>
<feature type="transmembrane region" description="Helical" evidence="2">
    <location>
        <begin position="453"/>
        <end position="471"/>
    </location>
</feature>
<dbReference type="SUPFAM" id="SSF103473">
    <property type="entry name" value="MFS general substrate transporter"/>
    <property type="match status" value="1"/>
</dbReference>
<proteinExistence type="predicted"/>
<feature type="transmembrane region" description="Helical" evidence="2">
    <location>
        <begin position="19"/>
        <end position="37"/>
    </location>
</feature>
<sequence length="612" mass="67814">LISAPITGILCRKFTSRKISFLGGILAFGGILLGSYARTMLETIFTLGLFTGIGVGLTITPGVLITSLYFEKRQALASAICVSGNAIGGFVFPPLIQYLLNEYELDGTLLILAALQLNICAASMLYRPICLHAIIQQKEKQRQIALRNSGQIKNNLQSPFAVKDKEPSFARCEPFLRKLSNKAALSSLSVNEEDSELRHQVSFLRSSSLLNSIPDLTQYARSWSYDQNTIFKHQLSMKNSYKSSKNSVNTMVTNGSNTHLEKDICTKGKRENSYTLRVSERKSGFKERHSSSFKEKNVRPLCRLGFSRNSSQPILARQYSKRTNNRMSSLLEMECDSVSSLSKANISEVNESKNNSTVNVNQLLEENLITNNNNNNNNNNIKDIENYPDGDPKQVITIEPKKKKPRFLDFSLLKSYTFWLVSVTVSLMAVGAPHALFFLPAYASSTNIDKDTIIYLMSISSVVDLVGRLGIGFVSDLRIIRYSYLYASSSVLAGIALLLLPNVSSIAAVGVFLSMYGFGVGGWFVLIPPILAIHHGTKKIASSYGLVRMFHGVMNTISPQVSGILIDKSGGYEAVYFFMGASMALGGILMFFEPLIVEAERKRKEKQIYVTD</sequence>
<evidence type="ECO:0000256" key="2">
    <source>
        <dbReference type="SAM" id="Phobius"/>
    </source>
</evidence>
<dbReference type="InterPro" id="IPR050327">
    <property type="entry name" value="Proton-linked_MCT"/>
</dbReference>
<keyword evidence="2" id="KW-1133">Transmembrane helix</keyword>
<comment type="caution">
    <text evidence="4">The sequence shown here is derived from an EMBL/GenBank/DDBJ whole genome shotgun (WGS) entry which is preliminary data.</text>
</comment>
<comment type="subcellular location">
    <subcellularLocation>
        <location evidence="1">Membrane</location>
        <topology evidence="1">Multi-pass membrane protein</topology>
    </subcellularLocation>
</comment>
<accession>A0A5N5T4D8</accession>
<dbReference type="InterPro" id="IPR036259">
    <property type="entry name" value="MFS_trans_sf"/>
</dbReference>
<dbReference type="Pfam" id="PF07690">
    <property type="entry name" value="MFS_1"/>
    <property type="match status" value="2"/>
</dbReference>
<dbReference type="OrthoDB" id="2213137at2759"/>
<feature type="transmembrane region" description="Helical" evidence="2">
    <location>
        <begin position="574"/>
        <end position="597"/>
    </location>
</feature>
<feature type="transmembrane region" description="Helical" evidence="2">
    <location>
        <begin position="545"/>
        <end position="562"/>
    </location>
</feature>
<evidence type="ECO:0000313" key="4">
    <source>
        <dbReference type="EMBL" id="KAB7501242.1"/>
    </source>
</evidence>
<evidence type="ECO:0000256" key="1">
    <source>
        <dbReference type="ARBA" id="ARBA00004141"/>
    </source>
</evidence>
<feature type="domain" description="Major facilitator superfamily (MFS) profile" evidence="3">
    <location>
        <begin position="410"/>
        <end position="612"/>
    </location>
</feature>
<dbReference type="GO" id="GO:0008028">
    <property type="term" value="F:monocarboxylic acid transmembrane transporter activity"/>
    <property type="evidence" value="ECO:0007669"/>
    <property type="project" value="TreeGrafter"/>
</dbReference>
<keyword evidence="5" id="KW-1185">Reference proteome</keyword>
<dbReference type="Gene3D" id="1.20.1250.20">
    <property type="entry name" value="MFS general substrate transporter like domains"/>
    <property type="match status" value="2"/>
</dbReference>
<reference evidence="4 5" key="1">
    <citation type="journal article" date="2019" name="PLoS Biol.">
        <title>Sex chromosomes control vertical transmission of feminizing Wolbachia symbionts in an isopod.</title>
        <authorList>
            <person name="Becking T."/>
            <person name="Chebbi M.A."/>
            <person name="Giraud I."/>
            <person name="Moumen B."/>
            <person name="Laverre T."/>
            <person name="Caubet Y."/>
            <person name="Peccoud J."/>
            <person name="Gilbert C."/>
            <person name="Cordaux R."/>
        </authorList>
    </citation>
    <scope>NUCLEOTIDE SEQUENCE [LARGE SCALE GENOMIC DNA]</scope>
    <source>
        <strain evidence="4">ANa2</strain>
        <tissue evidence="4">Whole body excluding digestive tract and cuticle</tissue>
    </source>
</reference>
<dbReference type="PANTHER" id="PTHR11360">
    <property type="entry name" value="MONOCARBOXYLATE TRANSPORTER"/>
    <property type="match status" value="1"/>
</dbReference>
<feature type="transmembrane region" description="Helical" evidence="2">
    <location>
        <begin position="108"/>
        <end position="126"/>
    </location>
</feature>
<feature type="transmembrane region" description="Helical" evidence="2">
    <location>
        <begin position="416"/>
        <end position="441"/>
    </location>
</feature>
<gene>
    <name evidence="4" type="ORF">Anas_00845</name>
</gene>
<organism evidence="4 5">
    <name type="scientific">Armadillidium nasatum</name>
    <dbReference type="NCBI Taxonomy" id="96803"/>
    <lineage>
        <taxon>Eukaryota</taxon>
        <taxon>Metazoa</taxon>
        <taxon>Ecdysozoa</taxon>
        <taxon>Arthropoda</taxon>
        <taxon>Crustacea</taxon>
        <taxon>Multicrustacea</taxon>
        <taxon>Malacostraca</taxon>
        <taxon>Eumalacostraca</taxon>
        <taxon>Peracarida</taxon>
        <taxon>Isopoda</taxon>
        <taxon>Oniscidea</taxon>
        <taxon>Crinocheta</taxon>
        <taxon>Armadillidiidae</taxon>
        <taxon>Armadillidium</taxon>
    </lineage>
</organism>
<dbReference type="Proteomes" id="UP000326759">
    <property type="component" value="Unassembled WGS sequence"/>
</dbReference>
<feature type="transmembrane region" description="Helical" evidence="2">
    <location>
        <begin position="76"/>
        <end position="96"/>
    </location>
</feature>
<feature type="transmembrane region" description="Helical" evidence="2">
    <location>
        <begin position="506"/>
        <end position="533"/>
    </location>
</feature>
<evidence type="ECO:0000313" key="5">
    <source>
        <dbReference type="Proteomes" id="UP000326759"/>
    </source>
</evidence>
<dbReference type="PANTHER" id="PTHR11360:SF306">
    <property type="entry name" value="RE01051P"/>
    <property type="match status" value="1"/>
</dbReference>
<dbReference type="GO" id="GO:0016020">
    <property type="term" value="C:membrane"/>
    <property type="evidence" value="ECO:0007669"/>
    <property type="project" value="UniProtKB-SubCell"/>
</dbReference>
<protein>
    <submittedName>
        <fullName evidence="4">Monocarboxylate transporter 12</fullName>
    </submittedName>
</protein>
<keyword evidence="2" id="KW-0812">Transmembrane</keyword>
<dbReference type="InterPro" id="IPR011701">
    <property type="entry name" value="MFS"/>
</dbReference>
<feature type="transmembrane region" description="Helical" evidence="2">
    <location>
        <begin position="43"/>
        <end position="64"/>
    </location>
</feature>
<keyword evidence="2" id="KW-0472">Membrane</keyword>
<feature type="non-terminal residue" evidence="4">
    <location>
        <position position="1"/>
    </location>
</feature>
<feature type="transmembrane region" description="Helical" evidence="2">
    <location>
        <begin position="483"/>
        <end position="500"/>
    </location>
</feature>
<evidence type="ECO:0000259" key="3">
    <source>
        <dbReference type="PROSITE" id="PS50850"/>
    </source>
</evidence>
<name>A0A5N5T4D8_9CRUS</name>
<dbReference type="AlphaFoldDB" id="A0A5N5T4D8"/>
<dbReference type="PROSITE" id="PS50850">
    <property type="entry name" value="MFS"/>
    <property type="match status" value="1"/>
</dbReference>
<dbReference type="EMBL" id="SEYY01011266">
    <property type="protein sequence ID" value="KAB7501242.1"/>
    <property type="molecule type" value="Genomic_DNA"/>
</dbReference>